<dbReference type="GO" id="GO:0005794">
    <property type="term" value="C:Golgi apparatus"/>
    <property type="evidence" value="ECO:0007669"/>
    <property type="project" value="TreeGrafter"/>
</dbReference>
<dbReference type="Pfam" id="PF13774">
    <property type="entry name" value="Longin"/>
    <property type="match status" value="1"/>
</dbReference>
<dbReference type="InterPro" id="IPR042855">
    <property type="entry name" value="V_SNARE_CC"/>
</dbReference>
<dbReference type="PRINTS" id="PR00219">
    <property type="entry name" value="SYNAPTOBREVN"/>
</dbReference>
<dbReference type="InterPro" id="IPR011012">
    <property type="entry name" value="Longin-like_dom_sf"/>
</dbReference>
<dbReference type="AlphaFoldDB" id="R4XGJ2"/>
<dbReference type="EMBL" id="CAHR02000162">
    <property type="protein sequence ID" value="CCG83616.1"/>
    <property type="molecule type" value="Genomic_DNA"/>
</dbReference>
<proteinExistence type="inferred from homology"/>
<keyword evidence="8" id="KW-0636">Prenylation</keyword>
<protein>
    <recommendedName>
        <fullName evidence="9">Synaptobrevin homolog YKT6</fullName>
    </recommendedName>
</protein>
<evidence type="ECO:0000313" key="14">
    <source>
        <dbReference type="Proteomes" id="UP000013776"/>
    </source>
</evidence>
<keyword evidence="4" id="KW-0488">Methylation</keyword>
<keyword evidence="5" id="KW-0472">Membrane</keyword>
<comment type="similarity">
    <text evidence="2">Belongs to the synaptobrevin family.</text>
</comment>
<dbReference type="GO" id="GO:0005484">
    <property type="term" value="F:SNAP receptor activity"/>
    <property type="evidence" value="ECO:0007669"/>
    <property type="project" value="TreeGrafter"/>
</dbReference>
<organism evidence="13 14">
    <name type="scientific">Taphrina deformans (strain PYCC 5710 / ATCC 11124 / CBS 356.35 / IMI 108563 / JCM 9778 / NBRC 8474)</name>
    <name type="common">Peach leaf curl fungus</name>
    <name type="synonym">Lalaria deformans</name>
    <dbReference type="NCBI Taxonomy" id="1097556"/>
    <lineage>
        <taxon>Eukaryota</taxon>
        <taxon>Fungi</taxon>
        <taxon>Dikarya</taxon>
        <taxon>Ascomycota</taxon>
        <taxon>Taphrinomycotina</taxon>
        <taxon>Taphrinomycetes</taxon>
        <taxon>Taphrinales</taxon>
        <taxon>Taphrinaceae</taxon>
        <taxon>Taphrina</taxon>
    </lineage>
</organism>
<comment type="caution">
    <text evidence="13">The sequence shown here is derived from an EMBL/GenBank/DDBJ whole genome shotgun (WGS) entry which is preliminary data.</text>
</comment>
<dbReference type="VEuPathDB" id="FungiDB:TAPDE_003935"/>
<evidence type="ECO:0000256" key="8">
    <source>
        <dbReference type="ARBA" id="ARBA00023289"/>
    </source>
</evidence>
<evidence type="ECO:0000259" key="12">
    <source>
        <dbReference type="PROSITE" id="PS50892"/>
    </source>
</evidence>
<evidence type="ECO:0000256" key="3">
    <source>
        <dbReference type="ARBA" id="ARBA00022475"/>
    </source>
</evidence>
<dbReference type="SUPFAM" id="SSF64356">
    <property type="entry name" value="SNARE-like"/>
    <property type="match status" value="1"/>
</dbReference>
<dbReference type="STRING" id="1097556.R4XGJ2"/>
<keyword evidence="14" id="KW-1185">Reference proteome</keyword>
<dbReference type="OrthoDB" id="27923at2759"/>
<dbReference type="Gene3D" id="3.30.450.50">
    <property type="entry name" value="Longin domain"/>
    <property type="match status" value="1"/>
</dbReference>
<keyword evidence="6" id="KW-0564">Palmitate</keyword>
<dbReference type="GO" id="GO:0006888">
    <property type="term" value="P:endoplasmic reticulum to Golgi vesicle-mediated transport"/>
    <property type="evidence" value="ECO:0007669"/>
    <property type="project" value="TreeGrafter"/>
</dbReference>
<reference evidence="13 14" key="1">
    <citation type="journal article" date="2013" name="MBio">
        <title>Genome sequencing of the plant pathogen Taphrina deformans, the causal agent of peach leaf curl.</title>
        <authorList>
            <person name="Cisse O.H."/>
            <person name="Almeida J.M.G.C.F."/>
            <person name="Fonseca A."/>
            <person name="Kumar A.A."/>
            <person name="Salojaervi J."/>
            <person name="Overmyer K."/>
            <person name="Hauser P.M."/>
            <person name="Pagni M."/>
        </authorList>
    </citation>
    <scope>NUCLEOTIDE SEQUENCE [LARGE SCALE GENOMIC DNA]</scope>
    <source>
        <strain evidence="14">PYCC 5710 / ATCC 11124 / CBS 356.35 / IMI 108563 / JCM 9778 / NBRC 8474</strain>
    </source>
</reference>
<dbReference type="Pfam" id="PF00957">
    <property type="entry name" value="Synaptobrevin"/>
    <property type="match status" value="1"/>
</dbReference>
<evidence type="ECO:0000256" key="10">
    <source>
        <dbReference type="PROSITE-ProRule" id="PRU00290"/>
    </source>
</evidence>
<keyword evidence="10" id="KW-0175">Coiled coil</keyword>
<evidence type="ECO:0000256" key="5">
    <source>
        <dbReference type="ARBA" id="ARBA00023136"/>
    </source>
</evidence>
<evidence type="ECO:0000259" key="11">
    <source>
        <dbReference type="PROSITE" id="PS50859"/>
    </source>
</evidence>
<sequence>MVKLYSISVLRNDTKPAHELSHASDLSSFPWLTRSTAQEFMTFTSGKVAEGTKAGLRQTIEEKGQKFHVYARTEGICGVIIADGDYPQRVAFTLLNKVLDEFLTKHPRSKWAMGTPKLSMPELDTYIMKYQDPKQADTIMRVQQELDETKIVLHKTIDSVLQRGEKLDDLVARSDQLSTQSKLFARQAKKTNSCGGCS</sequence>
<dbReference type="InterPro" id="IPR001388">
    <property type="entry name" value="Synaptobrevin-like"/>
</dbReference>
<dbReference type="SMART" id="SM01270">
    <property type="entry name" value="Longin"/>
    <property type="match status" value="1"/>
</dbReference>
<accession>R4XGJ2</accession>
<keyword evidence="3" id="KW-1003">Cell membrane</keyword>
<dbReference type="eggNOG" id="KOG0861">
    <property type="taxonomic scope" value="Eukaryota"/>
</dbReference>
<dbReference type="GO" id="GO:0005886">
    <property type="term" value="C:plasma membrane"/>
    <property type="evidence" value="ECO:0007669"/>
    <property type="project" value="UniProtKB-SubCell"/>
</dbReference>
<gene>
    <name evidence="13" type="ORF">TAPDE_003935</name>
</gene>
<dbReference type="PANTHER" id="PTHR45806">
    <property type="entry name" value="SYNAPTOBREVIN HOMOLOG YKT6"/>
    <property type="match status" value="1"/>
</dbReference>
<dbReference type="Proteomes" id="UP000013776">
    <property type="component" value="Unassembled WGS sequence"/>
</dbReference>
<evidence type="ECO:0000256" key="4">
    <source>
        <dbReference type="ARBA" id="ARBA00022481"/>
    </source>
</evidence>
<dbReference type="Gene3D" id="1.20.5.110">
    <property type="match status" value="1"/>
</dbReference>
<comment type="subcellular location">
    <subcellularLocation>
        <location evidence="1">Cell membrane</location>
        <topology evidence="1">Lipid-anchor</topology>
        <orientation evidence="1">Cytoplasmic side</orientation>
    </subcellularLocation>
</comment>
<feature type="domain" description="Longin" evidence="11">
    <location>
        <begin position="8"/>
        <end position="127"/>
    </location>
</feature>
<evidence type="ECO:0000256" key="9">
    <source>
        <dbReference type="ARBA" id="ARBA00026133"/>
    </source>
</evidence>
<evidence type="ECO:0000256" key="2">
    <source>
        <dbReference type="ARBA" id="ARBA00008025"/>
    </source>
</evidence>
<name>R4XGJ2_TAPDE</name>
<dbReference type="CDD" id="cd14824">
    <property type="entry name" value="Longin"/>
    <property type="match status" value="1"/>
</dbReference>
<dbReference type="InterPro" id="IPR045848">
    <property type="entry name" value="R-SNARE_YKT6"/>
</dbReference>
<evidence type="ECO:0000256" key="7">
    <source>
        <dbReference type="ARBA" id="ARBA00023288"/>
    </source>
</evidence>
<feature type="domain" description="V-SNARE coiled-coil homology" evidence="12">
    <location>
        <begin position="138"/>
        <end position="198"/>
    </location>
</feature>
<dbReference type="CDD" id="cd15867">
    <property type="entry name" value="R-SNARE_YKT6"/>
    <property type="match status" value="1"/>
</dbReference>
<evidence type="ECO:0000313" key="13">
    <source>
        <dbReference type="EMBL" id="CCG83616.1"/>
    </source>
</evidence>
<dbReference type="PROSITE" id="PS50859">
    <property type="entry name" value="LONGIN"/>
    <property type="match status" value="1"/>
</dbReference>
<dbReference type="PROSITE" id="PS50892">
    <property type="entry name" value="V_SNARE"/>
    <property type="match status" value="1"/>
</dbReference>
<dbReference type="PANTHER" id="PTHR45806:SF1">
    <property type="entry name" value="SYNAPTOBREVIN HOMOLOG YKT6"/>
    <property type="match status" value="1"/>
</dbReference>
<evidence type="ECO:0000256" key="6">
    <source>
        <dbReference type="ARBA" id="ARBA00023139"/>
    </source>
</evidence>
<keyword evidence="7" id="KW-0449">Lipoprotein</keyword>
<evidence type="ECO:0000256" key="1">
    <source>
        <dbReference type="ARBA" id="ARBA00004342"/>
    </source>
</evidence>
<dbReference type="InterPro" id="IPR010908">
    <property type="entry name" value="Longin_dom"/>
</dbReference>
<dbReference type="SUPFAM" id="SSF58038">
    <property type="entry name" value="SNARE fusion complex"/>
    <property type="match status" value="1"/>
</dbReference>